<proteinExistence type="predicted"/>
<evidence type="ECO:0000313" key="2">
    <source>
        <dbReference type="Proteomes" id="UP000246005"/>
    </source>
</evidence>
<evidence type="ECO:0008006" key="3">
    <source>
        <dbReference type="Google" id="ProtNLM"/>
    </source>
</evidence>
<accession>A0A316HT53</accession>
<organism evidence="1 2">
    <name type="scientific">Lentzea atacamensis</name>
    <dbReference type="NCBI Taxonomy" id="531938"/>
    <lineage>
        <taxon>Bacteria</taxon>
        <taxon>Bacillati</taxon>
        <taxon>Actinomycetota</taxon>
        <taxon>Actinomycetes</taxon>
        <taxon>Pseudonocardiales</taxon>
        <taxon>Pseudonocardiaceae</taxon>
        <taxon>Lentzea</taxon>
    </lineage>
</organism>
<comment type="caution">
    <text evidence="1">The sequence shown here is derived from an EMBL/GenBank/DDBJ whole genome shotgun (WGS) entry which is preliminary data.</text>
</comment>
<dbReference type="RefSeq" id="WP_109639866.1">
    <property type="nucleotide sequence ID" value="NZ_QGHB01000011.1"/>
</dbReference>
<sequence>MDSRQLVERLHDGGGFRRLPLIDEHGQVVGMHLTRFLRGGYLDVVQVRWHDGLAVWSRLFDEFNVDAPYSGPQRLGGTSGSLSDVVAALMPESGRHATQE</sequence>
<dbReference type="Proteomes" id="UP000246005">
    <property type="component" value="Unassembled WGS sequence"/>
</dbReference>
<evidence type="ECO:0000313" key="1">
    <source>
        <dbReference type="EMBL" id="PWK83220.1"/>
    </source>
</evidence>
<dbReference type="EMBL" id="QGHB01000011">
    <property type="protein sequence ID" value="PWK83220.1"/>
    <property type="molecule type" value="Genomic_DNA"/>
</dbReference>
<name>A0A316HT53_9PSEU</name>
<reference evidence="1 2" key="1">
    <citation type="submission" date="2018-05" db="EMBL/GenBank/DDBJ databases">
        <title>Genomic Encyclopedia of Type Strains, Phase IV (KMG-IV): sequencing the most valuable type-strain genomes for metagenomic binning, comparative biology and taxonomic classification.</title>
        <authorList>
            <person name="Goeker M."/>
        </authorList>
    </citation>
    <scope>NUCLEOTIDE SEQUENCE [LARGE SCALE GENOMIC DNA]</scope>
    <source>
        <strain evidence="1 2">DSM 45480</strain>
    </source>
</reference>
<protein>
    <recommendedName>
        <fullName evidence="3">CBS domain-containing protein</fullName>
    </recommendedName>
</protein>
<gene>
    <name evidence="1" type="ORF">C8D88_111105</name>
</gene>
<dbReference type="AlphaFoldDB" id="A0A316HT53"/>